<organism evidence="1 2">
    <name type="scientific">Roseibium aggregatum (strain ATCC 25650 / DSM 13394 / JCM 20685 / NBRC 16684 / NCIMB 2208 / IAM 12614 / B1)</name>
    <name type="common">Stappia aggregata</name>
    <dbReference type="NCBI Taxonomy" id="384765"/>
    <lineage>
        <taxon>Bacteria</taxon>
        <taxon>Pseudomonadati</taxon>
        <taxon>Pseudomonadota</taxon>
        <taxon>Alphaproteobacteria</taxon>
        <taxon>Hyphomicrobiales</taxon>
        <taxon>Stappiaceae</taxon>
        <taxon>Roseibium</taxon>
    </lineage>
</organism>
<sequence length="84" mass="9882">MPFRLHLSAHTLDVTLLYASRFQHCFSIGQTLETQERHKAQETQPRIHETEKRIQLLFLKGFQNIFSIRAKKGIFVRNMEPTDG</sequence>
<reference evidence="1 2" key="1">
    <citation type="submission" date="2006-05" db="EMBL/GenBank/DDBJ databases">
        <authorList>
            <person name="King G."/>
            <person name="Ferriera S."/>
            <person name="Johnson J."/>
            <person name="Kravitz S."/>
            <person name="Beeson K."/>
            <person name="Sutton G."/>
            <person name="Rogers Y.-H."/>
            <person name="Friedman R."/>
            <person name="Frazier M."/>
            <person name="Venter J.C."/>
        </authorList>
    </citation>
    <scope>NUCLEOTIDE SEQUENCE [LARGE SCALE GENOMIC DNA]</scope>
    <source>
        <strain evidence="2">ATCC 25650 / DSM 13394 / JCM 20685 / NBRC 16684 / NCIMB 2208 / IAM 12614 / B1</strain>
    </source>
</reference>
<comment type="caution">
    <text evidence="1">The sequence shown here is derived from an EMBL/GenBank/DDBJ whole genome shotgun (WGS) entry which is preliminary data.</text>
</comment>
<dbReference type="EMBL" id="AAUW01000015">
    <property type="protein sequence ID" value="EAV42308.1"/>
    <property type="molecule type" value="Genomic_DNA"/>
</dbReference>
<evidence type="ECO:0000313" key="2">
    <source>
        <dbReference type="Proteomes" id="UP000004848"/>
    </source>
</evidence>
<dbReference type="AlphaFoldDB" id="A0NXW4"/>
<protein>
    <submittedName>
        <fullName evidence="1">Uncharacterized protein</fullName>
    </submittedName>
</protein>
<dbReference type="Proteomes" id="UP000004848">
    <property type="component" value="Unassembled WGS sequence"/>
</dbReference>
<gene>
    <name evidence="1" type="ORF">SIAM614_22042</name>
</gene>
<evidence type="ECO:0000313" key="1">
    <source>
        <dbReference type="EMBL" id="EAV42308.1"/>
    </source>
</evidence>
<accession>A0NXW4</accession>
<name>A0NXW4_ROSAI</name>
<proteinExistence type="predicted"/>